<evidence type="ECO:0000313" key="2">
    <source>
        <dbReference type="Proteomes" id="UP000249146"/>
    </source>
</evidence>
<gene>
    <name evidence="1" type="ORF">C1G87_1123</name>
</gene>
<evidence type="ECO:0000313" key="1">
    <source>
        <dbReference type="EMBL" id="RAL69145.1"/>
    </source>
</evidence>
<dbReference type="AlphaFoldDB" id="A0A328EKF2"/>
<organism evidence="1 2">
    <name type="scientific">Dehalococcoides mccartyi</name>
    <dbReference type="NCBI Taxonomy" id="61435"/>
    <lineage>
        <taxon>Bacteria</taxon>
        <taxon>Bacillati</taxon>
        <taxon>Chloroflexota</taxon>
        <taxon>Dehalococcoidia</taxon>
        <taxon>Dehalococcoidales</taxon>
        <taxon>Dehalococcoidaceae</taxon>
        <taxon>Dehalococcoides</taxon>
    </lineage>
</organism>
<comment type="caution">
    <text evidence="1">The sequence shown here is derived from an EMBL/GenBank/DDBJ whole genome shotgun (WGS) entry which is preliminary data.</text>
</comment>
<reference evidence="1 2" key="1">
    <citation type="submission" date="2018-05" db="EMBL/GenBank/DDBJ databases">
        <title>Draft genome sequences of Dehalococcoides mccartyi strains RC and KS.</title>
        <authorList>
            <person name="Higgins S.A."/>
            <person name="Padilla-Crespo E."/>
            <person name="Loeffler F.E."/>
        </authorList>
    </citation>
    <scope>NUCLEOTIDE SEQUENCE [LARGE SCALE GENOMIC DNA]</scope>
    <source>
        <strain evidence="1 2">RC</strain>
    </source>
</reference>
<dbReference type="EMBL" id="QGLC01000011">
    <property type="protein sequence ID" value="RAL69145.1"/>
    <property type="molecule type" value="Genomic_DNA"/>
</dbReference>
<name>A0A328EKF2_9CHLR</name>
<dbReference type="Proteomes" id="UP000249146">
    <property type="component" value="Unassembled WGS sequence"/>
</dbReference>
<sequence>MINKFFIDKDGPLGSRFFTEENQPDTDKRDPFITIETGYYTQLLFAVFNIKLRFMPHMKVIYTEHG</sequence>
<accession>A0A328EKF2</accession>
<proteinExistence type="predicted"/>
<protein>
    <submittedName>
        <fullName evidence="1">Uncharacterized protein</fullName>
    </submittedName>
</protein>